<evidence type="ECO:0000256" key="2">
    <source>
        <dbReference type="ARBA" id="ARBA00005132"/>
    </source>
</evidence>
<comment type="pathway">
    <text evidence="2">Capsule biogenesis; capsule polysaccharide biosynthesis.</text>
</comment>
<feature type="transmembrane region" description="Helical" evidence="12">
    <location>
        <begin position="24"/>
        <end position="46"/>
    </location>
</feature>
<comment type="similarity">
    <text evidence="3">Belongs to the CpsC/CapA family.</text>
</comment>
<keyword evidence="9 12" id="KW-0472">Membrane</keyword>
<keyword evidence="16" id="KW-1185">Reference proteome</keyword>
<dbReference type="PANTHER" id="PTHR32309">
    <property type="entry name" value="TYROSINE-PROTEIN KINASE"/>
    <property type="match status" value="1"/>
</dbReference>
<dbReference type="PATRIC" id="fig|1423777.3.peg.1755"/>
<evidence type="ECO:0000256" key="8">
    <source>
        <dbReference type="ARBA" id="ARBA00022989"/>
    </source>
</evidence>
<feature type="domain" description="Polysaccharide chain length determinant N-terminal" evidence="13">
    <location>
        <begin position="12"/>
        <end position="101"/>
    </location>
</feature>
<organism evidence="15 16">
    <name type="scientific">Liquorilactobacillus oeni DSM 19972</name>
    <dbReference type="NCBI Taxonomy" id="1423777"/>
    <lineage>
        <taxon>Bacteria</taxon>
        <taxon>Bacillati</taxon>
        <taxon>Bacillota</taxon>
        <taxon>Bacilli</taxon>
        <taxon>Lactobacillales</taxon>
        <taxon>Lactobacillaceae</taxon>
        <taxon>Liquorilactobacillus</taxon>
    </lineage>
</organism>
<sequence>MKQERSNDFRQDVKKITGLLRQNLHAIVLWGFLGGFIALLFSFFFITPRYSATSVLLVNQKTDDSQMQYAAQQADLQAINTYKDKDILTREVILKPVLKQLQTRDNYVGGIQDLEKSLAISNQTDSQVLSIEATDRNPYTATDLANTIATVFSKKIVRMMKINNVSILAKAAPSTVPVVPNKKLNLLLGVLLGLFLGCVIAVIRTLMDTTIKDESFLKEELGLVSLGVISHIKSKEKRHAVKALQAAKSGFKKRV</sequence>
<evidence type="ECO:0000259" key="13">
    <source>
        <dbReference type="Pfam" id="PF02706"/>
    </source>
</evidence>
<keyword evidence="8 12" id="KW-1133">Transmembrane helix</keyword>
<feature type="transmembrane region" description="Helical" evidence="12">
    <location>
        <begin position="186"/>
        <end position="207"/>
    </location>
</feature>
<evidence type="ECO:0000313" key="15">
    <source>
        <dbReference type="EMBL" id="KRL04570.1"/>
    </source>
</evidence>
<evidence type="ECO:0000256" key="11">
    <source>
        <dbReference type="ARBA" id="ARBA00045736"/>
    </source>
</evidence>
<dbReference type="AlphaFoldDB" id="A0A0R1MHI5"/>
<dbReference type="OrthoDB" id="2360475at2"/>
<evidence type="ECO:0000259" key="14">
    <source>
        <dbReference type="Pfam" id="PF13807"/>
    </source>
</evidence>
<comment type="subcellular location">
    <subcellularLocation>
        <location evidence="1">Cell membrane</location>
        <topology evidence="1">Multi-pass membrane protein</topology>
    </subcellularLocation>
</comment>
<keyword evidence="6 12" id="KW-0812">Transmembrane</keyword>
<dbReference type="GO" id="GO:0000271">
    <property type="term" value="P:polysaccharide biosynthetic process"/>
    <property type="evidence" value="ECO:0007669"/>
    <property type="project" value="UniProtKB-KW"/>
</dbReference>
<keyword evidence="10" id="KW-0270">Exopolysaccharide synthesis</keyword>
<evidence type="ECO:0000256" key="5">
    <source>
        <dbReference type="ARBA" id="ARBA00022475"/>
    </source>
</evidence>
<accession>A0A0R1MHI5</accession>
<proteinExistence type="inferred from homology"/>
<gene>
    <name evidence="15" type="ORF">FD46_GL001702</name>
</gene>
<dbReference type="GO" id="GO:0004713">
    <property type="term" value="F:protein tyrosine kinase activity"/>
    <property type="evidence" value="ECO:0007669"/>
    <property type="project" value="TreeGrafter"/>
</dbReference>
<comment type="caution">
    <text evidence="15">The sequence shown here is derived from an EMBL/GenBank/DDBJ whole genome shotgun (WGS) entry which is preliminary data.</text>
</comment>
<evidence type="ECO:0000256" key="12">
    <source>
        <dbReference type="SAM" id="Phobius"/>
    </source>
</evidence>
<keyword evidence="7" id="KW-0972">Capsule biogenesis/degradation</keyword>
<evidence type="ECO:0000256" key="7">
    <source>
        <dbReference type="ARBA" id="ARBA00022903"/>
    </source>
</evidence>
<protein>
    <recommendedName>
        <fullName evidence="4">Capsular polysaccharide biosynthesis protein CpsC</fullName>
    </recommendedName>
</protein>
<evidence type="ECO:0000256" key="1">
    <source>
        <dbReference type="ARBA" id="ARBA00004651"/>
    </source>
</evidence>
<evidence type="ECO:0000256" key="10">
    <source>
        <dbReference type="ARBA" id="ARBA00023169"/>
    </source>
</evidence>
<evidence type="ECO:0000256" key="3">
    <source>
        <dbReference type="ARBA" id="ARBA00006683"/>
    </source>
</evidence>
<evidence type="ECO:0000256" key="6">
    <source>
        <dbReference type="ARBA" id="ARBA00022692"/>
    </source>
</evidence>
<comment type="function">
    <text evidence="11">Required for CpsD phosphorylation. Involved in the regulation of capsular polysaccharide biosynthesis. May be part of a complex that directs the coordinated polymerization and export to the cell surface of the capsular polysaccharide.</text>
</comment>
<evidence type="ECO:0000256" key="9">
    <source>
        <dbReference type="ARBA" id="ARBA00023136"/>
    </source>
</evidence>
<dbReference type="EMBL" id="AZEH01000039">
    <property type="protein sequence ID" value="KRL04570.1"/>
    <property type="molecule type" value="Genomic_DNA"/>
</dbReference>
<dbReference type="RefSeq" id="WP_057896529.1">
    <property type="nucleotide sequence ID" value="NZ_AZEH01000039.1"/>
</dbReference>
<keyword evidence="5" id="KW-1003">Cell membrane</keyword>
<dbReference type="STRING" id="1423777.FD46_GL001702"/>
<dbReference type="Proteomes" id="UP000051686">
    <property type="component" value="Unassembled WGS sequence"/>
</dbReference>
<dbReference type="Pfam" id="PF02706">
    <property type="entry name" value="Wzz"/>
    <property type="match status" value="1"/>
</dbReference>
<dbReference type="GO" id="GO:0005886">
    <property type="term" value="C:plasma membrane"/>
    <property type="evidence" value="ECO:0007669"/>
    <property type="project" value="UniProtKB-SubCell"/>
</dbReference>
<evidence type="ECO:0000256" key="4">
    <source>
        <dbReference type="ARBA" id="ARBA00020739"/>
    </source>
</evidence>
<dbReference type="InterPro" id="IPR032807">
    <property type="entry name" value="GNVR"/>
</dbReference>
<dbReference type="Pfam" id="PF13807">
    <property type="entry name" value="GNVR"/>
    <property type="match status" value="1"/>
</dbReference>
<dbReference type="InterPro" id="IPR003856">
    <property type="entry name" value="LPS_length_determ_N"/>
</dbReference>
<reference evidence="15 16" key="1">
    <citation type="journal article" date="2015" name="Genome Announc.">
        <title>Expanding the biotechnology potential of lactobacilli through comparative genomics of 213 strains and associated genera.</title>
        <authorList>
            <person name="Sun Z."/>
            <person name="Harris H.M."/>
            <person name="McCann A."/>
            <person name="Guo C."/>
            <person name="Argimon S."/>
            <person name="Zhang W."/>
            <person name="Yang X."/>
            <person name="Jeffery I.B."/>
            <person name="Cooney J.C."/>
            <person name="Kagawa T.F."/>
            <person name="Liu W."/>
            <person name="Song Y."/>
            <person name="Salvetti E."/>
            <person name="Wrobel A."/>
            <person name="Rasinkangas P."/>
            <person name="Parkhill J."/>
            <person name="Rea M.C."/>
            <person name="O'Sullivan O."/>
            <person name="Ritari J."/>
            <person name="Douillard F.P."/>
            <person name="Paul Ross R."/>
            <person name="Yang R."/>
            <person name="Briner A.E."/>
            <person name="Felis G.E."/>
            <person name="de Vos W.M."/>
            <person name="Barrangou R."/>
            <person name="Klaenhammer T.R."/>
            <person name="Caufield P.W."/>
            <person name="Cui Y."/>
            <person name="Zhang H."/>
            <person name="O'Toole P.W."/>
        </authorList>
    </citation>
    <scope>NUCLEOTIDE SEQUENCE [LARGE SCALE GENOMIC DNA]</scope>
    <source>
        <strain evidence="15 16">DSM 19972</strain>
    </source>
</reference>
<evidence type="ECO:0000313" key="16">
    <source>
        <dbReference type="Proteomes" id="UP000051686"/>
    </source>
</evidence>
<name>A0A0R1MHI5_9LACO</name>
<dbReference type="InterPro" id="IPR050445">
    <property type="entry name" value="Bact_polysacc_biosynth/exp"/>
</dbReference>
<feature type="domain" description="Tyrosine-protein kinase G-rich" evidence="14">
    <location>
        <begin position="153"/>
        <end position="205"/>
    </location>
</feature>
<dbReference type="PANTHER" id="PTHR32309:SF13">
    <property type="entry name" value="FERRIC ENTEROBACTIN TRANSPORT PROTEIN FEPE"/>
    <property type="match status" value="1"/>
</dbReference>